<dbReference type="Gene3D" id="3.30.420.10">
    <property type="entry name" value="Ribonuclease H-like superfamily/Ribonuclease H"/>
    <property type="match status" value="1"/>
</dbReference>
<evidence type="ECO:0000259" key="16">
    <source>
        <dbReference type="PROSITE" id="PS51975"/>
    </source>
</evidence>
<dbReference type="Pfam" id="PF01351">
    <property type="entry name" value="RNase_HII"/>
    <property type="match status" value="1"/>
</dbReference>
<evidence type="ECO:0000313" key="17">
    <source>
        <dbReference type="EMBL" id="CCC82043.1"/>
    </source>
</evidence>
<comment type="function">
    <text evidence="3 13 15">Endonuclease that specifically degrades the RNA of RNA-DNA hybrids.</text>
</comment>
<dbReference type="CDD" id="cd07180">
    <property type="entry name" value="RNase_HII_archaea_like"/>
    <property type="match status" value="1"/>
</dbReference>
<dbReference type="eggNOG" id="arCOG04121">
    <property type="taxonomic scope" value="Archaea"/>
</dbReference>
<dbReference type="NCBIfam" id="TIGR00729">
    <property type="entry name" value="ribonuclease HII"/>
    <property type="match status" value="1"/>
</dbReference>
<keyword evidence="13" id="KW-0464">Manganese</keyword>
<dbReference type="GO" id="GO:0030145">
    <property type="term" value="F:manganese ion binding"/>
    <property type="evidence" value="ECO:0007669"/>
    <property type="project" value="UniProtKB-UniRule"/>
</dbReference>
<evidence type="ECO:0000256" key="15">
    <source>
        <dbReference type="RuleBase" id="RU003515"/>
    </source>
</evidence>
<dbReference type="GO" id="GO:0032299">
    <property type="term" value="C:ribonuclease H2 complex"/>
    <property type="evidence" value="ECO:0007669"/>
    <property type="project" value="TreeGrafter"/>
</dbReference>
<dbReference type="InterPro" id="IPR004649">
    <property type="entry name" value="RNase_H2_suA"/>
</dbReference>
<proteinExistence type="inferred from homology"/>
<dbReference type="SUPFAM" id="SSF53098">
    <property type="entry name" value="Ribonuclease H-like"/>
    <property type="match status" value="1"/>
</dbReference>
<keyword evidence="9 13" id="KW-0540">Nuclease</keyword>
<comment type="catalytic activity">
    <reaction evidence="1 13 14 15">
        <text>Endonucleolytic cleavage to 5'-phosphomonoester.</text>
        <dbReference type="EC" id="3.1.26.4"/>
    </reaction>
</comment>
<comment type="cofactor">
    <cofactor evidence="13 14">
        <name>Mn(2+)</name>
        <dbReference type="ChEBI" id="CHEBI:29035"/>
    </cofactor>
    <cofactor evidence="13 14">
        <name>Mg(2+)</name>
        <dbReference type="ChEBI" id="CHEBI:18420"/>
    </cofactor>
    <text evidence="13 14">Manganese or magnesium. Binds 1 divalent metal ion per monomer in the absence of substrate. May bind a second metal ion after substrate binding.</text>
</comment>
<dbReference type="PANTHER" id="PTHR10954:SF23">
    <property type="entry name" value="RIBONUCLEASE"/>
    <property type="match status" value="1"/>
</dbReference>
<feature type="binding site" evidence="13 14">
    <location>
        <position position="8"/>
    </location>
    <ligand>
        <name>a divalent metal cation</name>
        <dbReference type="ChEBI" id="CHEBI:60240"/>
    </ligand>
</feature>
<dbReference type="HAMAP" id="MF_00052_A">
    <property type="entry name" value="RNase_HII_A"/>
    <property type="match status" value="1"/>
</dbReference>
<evidence type="ECO:0000256" key="5">
    <source>
        <dbReference type="ARBA" id="ARBA00007383"/>
    </source>
</evidence>
<comment type="cofactor">
    <cofactor evidence="2">
        <name>Mg(2+)</name>
        <dbReference type="ChEBI" id="CHEBI:18420"/>
    </cofactor>
</comment>
<dbReference type="Proteomes" id="UP000002654">
    <property type="component" value="Chromosome"/>
</dbReference>
<dbReference type="InterPro" id="IPR020787">
    <property type="entry name" value="RNase_HII_arc"/>
</dbReference>
<evidence type="ECO:0000256" key="4">
    <source>
        <dbReference type="ARBA" id="ARBA00004496"/>
    </source>
</evidence>
<keyword evidence="10 13" id="KW-0479">Metal-binding</keyword>
<evidence type="ECO:0000256" key="12">
    <source>
        <dbReference type="ARBA" id="ARBA00022801"/>
    </source>
</evidence>
<evidence type="ECO:0000313" key="18">
    <source>
        <dbReference type="Proteomes" id="UP000002654"/>
    </source>
</evidence>
<dbReference type="InterPro" id="IPR012337">
    <property type="entry name" value="RNaseH-like_sf"/>
</dbReference>
<dbReference type="STRING" id="768679.TTX_1411"/>
<dbReference type="PaxDb" id="768679-TTX_1411"/>
<dbReference type="AlphaFoldDB" id="G4RKE8"/>
<keyword evidence="8 13" id="KW-0963">Cytoplasm</keyword>
<evidence type="ECO:0000256" key="8">
    <source>
        <dbReference type="ARBA" id="ARBA00022490"/>
    </source>
</evidence>
<evidence type="ECO:0000256" key="1">
    <source>
        <dbReference type="ARBA" id="ARBA00000077"/>
    </source>
</evidence>
<evidence type="ECO:0000256" key="2">
    <source>
        <dbReference type="ARBA" id="ARBA00001946"/>
    </source>
</evidence>
<dbReference type="GO" id="GO:0005737">
    <property type="term" value="C:cytoplasm"/>
    <property type="evidence" value="ECO:0007669"/>
    <property type="project" value="UniProtKB-SubCell"/>
</dbReference>
<dbReference type="GeneID" id="11262290"/>
<dbReference type="GO" id="GO:0006298">
    <property type="term" value="P:mismatch repair"/>
    <property type="evidence" value="ECO:0007669"/>
    <property type="project" value="TreeGrafter"/>
</dbReference>
<evidence type="ECO:0000256" key="3">
    <source>
        <dbReference type="ARBA" id="ARBA00004065"/>
    </source>
</evidence>
<evidence type="ECO:0000256" key="13">
    <source>
        <dbReference type="HAMAP-Rule" id="MF_00052"/>
    </source>
</evidence>
<dbReference type="EC" id="3.1.26.4" evidence="6 13"/>
<organism evidence="17 18">
    <name type="scientific">Thermoproteus tenax (strain ATCC 35583 / DSM 2078 / JCM 9277 / NBRC 100435 / Kra 1)</name>
    <dbReference type="NCBI Taxonomy" id="768679"/>
    <lineage>
        <taxon>Archaea</taxon>
        <taxon>Thermoproteota</taxon>
        <taxon>Thermoprotei</taxon>
        <taxon>Thermoproteales</taxon>
        <taxon>Thermoproteaceae</taxon>
        <taxon>Thermoproteus</taxon>
    </lineage>
</organism>
<dbReference type="KEGG" id="ttn:TTX_1411"/>
<dbReference type="OrthoDB" id="33866at2157"/>
<dbReference type="GO" id="GO:0004523">
    <property type="term" value="F:RNA-DNA hybrid ribonuclease activity"/>
    <property type="evidence" value="ECO:0007669"/>
    <property type="project" value="UniProtKB-UniRule"/>
</dbReference>
<dbReference type="InterPro" id="IPR036397">
    <property type="entry name" value="RNaseH_sf"/>
</dbReference>
<dbReference type="PANTHER" id="PTHR10954">
    <property type="entry name" value="RIBONUCLEASE H2 SUBUNIT A"/>
    <property type="match status" value="1"/>
</dbReference>
<sequence>MVVAGIDEAGRGPLVGPMVVAIVAGDNERLRSLGVRDSKTLTPQRRKSLYSAVLQTAECVNYIVIEPAVIDQYVGSRKLNLLEAEAMAQLINLCEADAYYVDAPDPVAERFGRALSAATGRSVTALHKAERVPAVAAASIVAKVVRDSLMELLRREMGEIGSGYPSDRRTLEAVRAGRVAPECLRRTWKTMRDIKT</sequence>
<feature type="binding site" evidence="13 14">
    <location>
        <position position="102"/>
    </location>
    <ligand>
        <name>a divalent metal cation</name>
        <dbReference type="ChEBI" id="CHEBI:60240"/>
    </ligand>
</feature>
<evidence type="ECO:0000256" key="9">
    <source>
        <dbReference type="ARBA" id="ARBA00022722"/>
    </source>
</evidence>
<keyword evidence="11 13" id="KW-0255">Endonuclease</keyword>
<dbReference type="InterPro" id="IPR024567">
    <property type="entry name" value="RNase_HII/HIII_dom"/>
</dbReference>
<evidence type="ECO:0000256" key="6">
    <source>
        <dbReference type="ARBA" id="ARBA00012180"/>
    </source>
</evidence>
<dbReference type="PATRIC" id="fig|768679.9.peg.1431"/>
<protein>
    <recommendedName>
        <fullName evidence="7 13">Ribonuclease HII</fullName>
        <shortName evidence="13">RNase HII</shortName>
        <ecNumber evidence="6 13">3.1.26.4</ecNumber>
    </recommendedName>
</protein>
<dbReference type="GO" id="GO:0003723">
    <property type="term" value="F:RNA binding"/>
    <property type="evidence" value="ECO:0007669"/>
    <property type="project" value="UniProtKB-UniRule"/>
</dbReference>
<feature type="domain" description="RNase H type-2" evidence="16">
    <location>
        <begin position="1"/>
        <end position="196"/>
    </location>
</feature>
<comment type="subcellular location">
    <subcellularLocation>
        <location evidence="4 13">Cytoplasm</location>
    </subcellularLocation>
</comment>
<accession>G4RKE8</accession>
<reference evidence="17 18" key="1">
    <citation type="journal article" date="2011" name="PLoS ONE">
        <title>The complete genome sequence of Thermoproteus tenax: a physiologically versatile member of the Crenarchaeota.</title>
        <authorList>
            <person name="Siebers B."/>
            <person name="Zaparty M."/>
            <person name="Raddatz G."/>
            <person name="Tjaden B."/>
            <person name="Albers S.V."/>
            <person name="Bell S.D."/>
            <person name="Blombach F."/>
            <person name="Kletzin A."/>
            <person name="Kyrpides N."/>
            <person name="Lanz C."/>
            <person name="Plagens A."/>
            <person name="Rampp M."/>
            <person name="Rosinus A."/>
            <person name="von Jan M."/>
            <person name="Makarova K.S."/>
            <person name="Klenk H.P."/>
            <person name="Schuster S.C."/>
            <person name="Hensel R."/>
        </authorList>
    </citation>
    <scope>NUCLEOTIDE SEQUENCE [LARGE SCALE GENOMIC DNA]</scope>
    <source>
        <strain evidence="18">ATCC 35583 / DSM 2078 / JCM 9277 / NBRC 100435 / Kra 1</strain>
    </source>
</reference>
<evidence type="ECO:0000256" key="14">
    <source>
        <dbReference type="PROSITE-ProRule" id="PRU01319"/>
    </source>
</evidence>
<dbReference type="InterPro" id="IPR001352">
    <property type="entry name" value="RNase_HII/HIII"/>
</dbReference>
<dbReference type="PROSITE" id="PS51975">
    <property type="entry name" value="RNASE_H_2"/>
    <property type="match status" value="1"/>
</dbReference>
<gene>
    <name evidence="13 17" type="primary">rnhB</name>
    <name evidence="17" type="ordered locus">TTX_1411</name>
</gene>
<evidence type="ECO:0000256" key="11">
    <source>
        <dbReference type="ARBA" id="ARBA00022759"/>
    </source>
</evidence>
<name>G4RKE8_THETK</name>
<keyword evidence="12 13" id="KW-0378">Hydrolase</keyword>
<keyword evidence="18" id="KW-1185">Reference proteome</keyword>
<dbReference type="RefSeq" id="WP_014127298.1">
    <property type="nucleotide sequence ID" value="NC_016070.1"/>
</dbReference>
<evidence type="ECO:0000256" key="7">
    <source>
        <dbReference type="ARBA" id="ARBA00019179"/>
    </source>
</evidence>
<dbReference type="EMBL" id="FN869859">
    <property type="protein sequence ID" value="CCC82043.1"/>
    <property type="molecule type" value="Genomic_DNA"/>
</dbReference>
<comment type="similarity">
    <text evidence="5 13 15">Belongs to the RNase HII family.</text>
</comment>
<evidence type="ECO:0000256" key="10">
    <source>
        <dbReference type="ARBA" id="ARBA00022723"/>
    </source>
</evidence>
<feature type="binding site" evidence="13 14">
    <location>
        <position position="7"/>
    </location>
    <ligand>
        <name>a divalent metal cation</name>
        <dbReference type="ChEBI" id="CHEBI:60240"/>
    </ligand>
</feature>
<dbReference type="GO" id="GO:0043137">
    <property type="term" value="P:DNA replication, removal of RNA primer"/>
    <property type="evidence" value="ECO:0007669"/>
    <property type="project" value="TreeGrafter"/>
</dbReference>
<dbReference type="HOGENOM" id="CLU_036532_0_4_2"/>